<comment type="caution">
    <text evidence="2">The sequence shown here is derived from an EMBL/GenBank/DDBJ whole genome shotgun (WGS) entry which is preliminary data.</text>
</comment>
<keyword evidence="1" id="KW-0812">Transmembrane</keyword>
<accession>A0A9X1VYF1</accession>
<evidence type="ECO:0000313" key="3">
    <source>
        <dbReference type="Proteomes" id="UP001139447"/>
    </source>
</evidence>
<dbReference type="Proteomes" id="UP001139447">
    <property type="component" value="Unassembled WGS sequence"/>
</dbReference>
<evidence type="ECO:0000313" key="2">
    <source>
        <dbReference type="EMBL" id="MCJ0766181.1"/>
    </source>
</evidence>
<proteinExistence type="predicted"/>
<protein>
    <submittedName>
        <fullName evidence="2">Uncharacterized protein</fullName>
    </submittedName>
</protein>
<dbReference type="EMBL" id="JALGBI010000004">
    <property type="protein sequence ID" value="MCJ0766181.1"/>
    <property type="molecule type" value="Genomic_DNA"/>
</dbReference>
<feature type="transmembrane region" description="Helical" evidence="1">
    <location>
        <begin position="51"/>
        <end position="69"/>
    </location>
</feature>
<name>A0A9X1VYF1_9BURK</name>
<keyword evidence="1" id="KW-1133">Transmembrane helix</keyword>
<dbReference type="RefSeq" id="WP_243309779.1">
    <property type="nucleotide sequence ID" value="NZ_JALGBI010000004.1"/>
</dbReference>
<gene>
    <name evidence="2" type="ORF">MMF98_23480</name>
</gene>
<keyword evidence="1" id="KW-0472">Membrane</keyword>
<sequence>MEPSLDLLGSGNAQAGAKANMRVLAACSCYGSYVIEADLGDNFDEGFRRGTLLMLAISAFAFLVLAALCL</sequence>
<evidence type="ECO:0000256" key="1">
    <source>
        <dbReference type="SAM" id="Phobius"/>
    </source>
</evidence>
<keyword evidence="3" id="KW-1185">Reference proteome</keyword>
<dbReference type="AlphaFoldDB" id="A0A9X1VYF1"/>
<reference evidence="2" key="1">
    <citation type="submission" date="2022-03" db="EMBL/GenBank/DDBJ databases">
        <authorList>
            <person name="Woo C.Y."/>
        </authorList>
    </citation>
    <scope>NUCLEOTIDE SEQUENCE</scope>
    <source>
        <strain evidence="2">CYS-02</strain>
    </source>
</reference>
<organism evidence="2 3">
    <name type="scientific">Variovorax terrae</name>
    <dbReference type="NCBI Taxonomy" id="2923278"/>
    <lineage>
        <taxon>Bacteria</taxon>
        <taxon>Pseudomonadati</taxon>
        <taxon>Pseudomonadota</taxon>
        <taxon>Betaproteobacteria</taxon>
        <taxon>Burkholderiales</taxon>
        <taxon>Comamonadaceae</taxon>
        <taxon>Variovorax</taxon>
    </lineage>
</organism>